<dbReference type="InterPro" id="IPR006016">
    <property type="entry name" value="UspA"/>
</dbReference>
<dbReference type="PANTHER" id="PTHR46268:SF6">
    <property type="entry name" value="UNIVERSAL STRESS PROTEIN UP12"/>
    <property type="match status" value="1"/>
</dbReference>
<name>A0A6L6PMJ3_9BURK</name>
<reference evidence="3 4" key="1">
    <citation type="submission" date="2019-11" db="EMBL/GenBank/DDBJ databases">
        <title>Type strains purchased from KCTC, JCM and DSMZ.</title>
        <authorList>
            <person name="Lu H."/>
        </authorList>
    </citation>
    <scope>NUCLEOTIDE SEQUENCE [LARGE SCALE GENOMIC DNA]</scope>
    <source>
        <strain evidence="3 4">KCTC 22382</strain>
    </source>
</reference>
<sequence>MFKSILLPTDGSDLSDKATAIAVDFAKLHQSRIVAVTVIQPMLLPSLGDSGAMIDTGQYETQIQNAARHHIDKVAAAASAAGIPFEGVIAMSPNPCEEIVEAAKKYGCDLIMMASHGRKGLNKLFLGSETQRVLSHTTLPVLVLR</sequence>
<dbReference type="RefSeq" id="WP_155466018.1">
    <property type="nucleotide sequence ID" value="NZ_WNKY01000030.1"/>
</dbReference>
<gene>
    <name evidence="3" type="ORF">GM676_21690</name>
</gene>
<dbReference type="PRINTS" id="PR01438">
    <property type="entry name" value="UNVRSLSTRESS"/>
</dbReference>
<protein>
    <submittedName>
        <fullName evidence="3">Universal stress protein</fullName>
    </submittedName>
</protein>
<dbReference type="SUPFAM" id="SSF52402">
    <property type="entry name" value="Adenine nucleotide alpha hydrolases-like"/>
    <property type="match status" value="1"/>
</dbReference>
<dbReference type="Pfam" id="PF00582">
    <property type="entry name" value="Usp"/>
    <property type="match status" value="1"/>
</dbReference>
<dbReference type="EMBL" id="WNKY01000030">
    <property type="protein sequence ID" value="MTV40183.1"/>
    <property type="molecule type" value="Genomic_DNA"/>
</dbReference>
<comment type="caution">
    <text evidence="3">The sequence shown here is derived from an EMBL/GenBank/DDBJ whole genome shotgun (WGS) entry which is preliminary data.</text>
</comment>
<dbReference type="AlphaFoldDB" id="A0A6L6PMJ3"/>
<dbReference type="InterPro" id="IPR006015">
    <property type="entry name" value="Universal_stress_UspA"/>
</dbReference>
<evidence type="ECO:0000259" key="2">
    <source>
        <dbReference type="Pfam" id="PF00582"/>
    </source>
</evidence>
<dbReference type="Proteomes" id="UP000475582">
    <property type="component" value="Unassembled WGS sequence"/>
</dbReference>
<comment type="similarity">
    <text evidence="1">Belongs to the universal stress protein A family.</text>
</comment>
<evidence type="ECO:0000313" key="3">
    <source>
        <dbReference type="EMBL" id="MTV40183.1"/>
    </source>
</evidence>
<accession>A0A6L6PMJ3</accession>
<proteinExistence type="inferred from homology"/>
<dbReference type="OrthoDB" id="5295044at2"/>
<dbReference type="InterPro" id="IPR014729">
    <property type="entry name" value="Rossmann-like_a/b/a_fold"/>
</dbReference>
<evidence type="ECO:0000313" key="4">
    <source>
        <dbReference type="Proteomes" id="UP000475582"/>
    </source>
</evidence>
<dbReference type="PANTHER" id="PTHR46268">
    <property type="entry name" value="STRESS RESPONSE PROTEIN NHAX"/>
    <property type="match status" value="1"/>
</dbReference>
<organism evidence="3 4">
    <name type="scientific">Duganella radicis</name>
    <dbReference type="NCBI Taxonomy" id="551988"/>
    <lineage>
        <taxon>Bacteria</taxon>
        <taxon>Pseudomonadati</taxon>
        <taxon>Pseudomonadota</taxon>
        <taxon>Betaproteobacteria</taxon>
        <taxon>Burkholderiales</taxon>
        <taxon>Oxalobacteraceae</taxon>
        <taxon>Telluria group</taxon>
        <taxon>Duganella</taxon>
    </lineage>
</organism>
<keyword evidence="4" id="KW-1185">Reference proteome</keyword>
<dbReference type="Gene3D" id="3.40.50.620">
    <property type="entry name" value="HUPs"/>
    <property type="match status" value="1"/>
</dbReference>
<dbReference type="CDD" id="cd00293">
    <property type="entry name" value="USP-like"/>
    <property type="match status" value="1"/>
</dbReference>
<evidence type="ECO:0000256" key="1">
    <source>
        <dbReference type="ARBA" id="ARBA00008791"/>
    </source>
</evidence>
<feature type="domain" description="UspA" evidence="2">
    <location>
        <begin position="1"/>
        <end position="145"/>
    </location>
</feature>